<dbReference type="InterPro" id="IPR018378">
    <property type="entry name" value="C-type_lectin_CS"/>
</dbReference>
<dbReference type="GO" id="GO:0030246">
    <property type="term" value="F:carbohydrate binding"/>
    <property type="evidence" value="ECO:0007669"/>
    <property type="project" value="UniProtKB-KW"/>
</dbReference>
<dbReference type="PROSITE" id="PS50041">
    <property type="entry name" value="C_TYPE_LECTIN_2"/>
    <property type="match status" value="1"/>
</dbReference>
<evidence type="ECO:0000256" key="1">
    <source>
        <dbReference type="ARBA" id="ARBA00004613"/>
    </source>
</evidence>
<reference evidence="7 8" key="1">
    <citation type="journal article" date="2016" name="PLoS ONE">
        <title>A First Insight into the Genome of the Filter-Feeder Mussel Mytilus galloprovincialis.</title>
        <authorList>
            <person name="Murgarella M."/>
            <person name="Puiu D."/>
            <person name="Novoa B."/>
            <person name="Figueras A."/>
            <person name="Posada D."/>
            <person name="Canchaya C."/>
        </authorList>
    </citation>
    <scope>NUCLEOTIDE SEQUENCE [LARGE SCALE GENOMIC DNA]</scope>
    <source>
        <tissue evidence="7">Muscle</tissue>
    </source>
</reference>
<dbReference type="CDD" id="cd00037">
    <property type="entry name" value="CLECT"/>
    <property type="match status" value="1"/>
</dbReference>
<name>A0A3L5TSX2_MYTGA</name>
<dbReference type="GO" id="GO:0008083">
    <property type="term" value="F:growth factor activity"/>
    <property type="evidence" value="ECO:0007669"/>
    <property type="project" value="TreeGrafter"/>
</dbReference>
<dbReference type="EMBL" id="KV587088">
    <property type="protein sequence ID" value="OPL32748.1"/>
    <property type="molecule type" value="Genomic_DNA"/>
</dbReference>
<evidence type="ECO:0000256" key="4">
    <source>
        <dbReference type="ARBA" id="ARBA00022734"/>
    </source>
</evidence>
<dbReference type="InterPro" id="IPR016186">
    <property type="entry name" value="C-type_lectin-like/link_sf"/>
</dbReference>
<evidence type="ECO:0000313" key="8">
    <source>
        <dbReference type="Proteomes" id="UP000266721"/>
    </source>
</evidence>
<evidence type="ECO:0000256" key="2">
    <source>
        <dbReference type="ARBA" id="ARBA00022525"/>
    </source>
</evidence>
<evidence type="ECO:0000313" key="7">
    <source>
        <dbReference type="EMBL" id="OPL32748.1"/>
    </source>
</evidence>
<keyword evidence="3" id="KW-0732">Signal</keyword>
<dbReference type="AlphaFoldDB" id="A0A3L5TSX2"/>
<dbReference type="GO" id="GO:0005615">
    <property type="term" value="C:extracellular space"/>
    <property type="evidence" value="ECO:0007669"/>
    <property type="project" value="TreeGrafter"/>
</dbReference>
<gene>
    <name evidence="7" type="ORF">AM593_02430</name>
</gene>
<proteinExistence type="predicted"/>
<keyword evidence="8" id="KW-1185">Reference proteome</keyword>
<dbReference type="PANTHER" id="PTHR22799">
    <property type="entry name" value="TETRANECTIN-RELATED"/>
    <property type="match status" value="1"/>
</dbReference>
<dbReference type="Proteomes" id="UP000266721">
    <property type="component" value="Unassembled WGS sequence"/>
</dbReference>
<accession>A0A3L5TSX2</accession>
<comment type="caution">
    <text evidence="7">The sequence shown here is derived from an EMBL/GenBank/DDBJ whole genome shotgun (WGS) entry which is preliminary data.</text>
</comment>
<keyword evidence="4" id="KW-0430">Lectin</keyword>
<evidence type="ECO:0000256" key="5">
    <source>
        <dbReference type="ARBA" id="ARBA00023157"/>
    </source>
</evidence>
<organism evidence="7 8">
    <name type="scientific">Mytilus galloprovincialis</name>
    <name type="common">Mediterranean mussel</name>
    <dbReference type="NCBI Taxonomy" id="29158"/>
    <lineage>
        <taxon>Eukaryota</taxon>
        <taxon>Metazoa</taxon>
        <taxon>Spiralia</taxon>
        <taxon>Lophotrochozoa</taxon>
        <taxon>Mollusca</taxon>
        <taxon>Bivalvia</taxon>
        <taxon>Autobranchia</taxon>
        <taxon>Pteriomorphia</taxon>
        <taxon>Mytilida</taxon>
        <taxon>Mytiloidea</taxon>
        <taxon>Mytilidae</taxon>
        <taxon>Mytilinae</taxon>
        <taxon>Mytilus</taxon>
    </lineage>
</organism>
<feature type="domain" description="C-type lectin" evidence="6">
    <location>
        <begin position="58"/>
        <end position="174"/>
    </location>
</feature>
<keyword evidence="2" id="KW-0964">Secreted</keyword>
<evidence type="ECO:0000259" key="6">
    <source>
        <dbReference type="PROSITE" id="PS50041"/>
    </source>
</evidence>
<feature type="non-terminal residue" evidence="7">
    <location>
        <position position="1"/>
    </location>
</feature>
<dbReference type="SMR" id="A0A3L5TSX2"/>
<dbReference type="SUPFAM" id="SSF56436">
    <property type="entry name" value="C-type lectin-like"/>
    <property type="match status" value="1"/>
</dbReference>
<comment type="subcellular location">
    <subcellularLocation>
        <location evidence="1">Secreted</location>
    </subcellularLocation>
</comment>
<dbReference type="InterPro" id="IPR001304">
    <property type="entry name" value="C-type_lectin-like"/>
</dbReference>
<keyword evidence="5" id="KW-1015">Disulfide bond</keyword>
<dbReference type="SMART" id="SM00034">
    <property type="entry name" value="CLECT"/>
    <property type="match status" value="1"/>
</dbReference>
<sequence>MHAAVKVSLETNVQQQTKKMSLKHHENEINKSQDVKQFNVKRTAGNAWPTGHHMWLKFRNKQYMYVEEPMTWMDAQSVCNSIGGFLATVSNEKEMRFIKSMTRVSSNNVWIGATDMFAEGRWVWIENLEPMSYNIWYPGEPAEGKRANCLVWYHYKGFYWHDTECYSKRMFICQRLNTP</sequence>
<dbReference type="Pfam" id="PF00059">
    <property type="entry name" value="Lectin_C"/>
    <property type="match status" value="1"/>
</dbReference>
<dbReference type="PANTHER" id="PTHR22799:SF1">
    <property type="entry name" value="C-TYPE LECTIN DOMAIN FAMILY 11 MEMBER A"/>
    <property type="match status" value="1"/>
</dbReference>
<dbReference type="Gene3D" id="3.10.100.10">
    <property type="entry name" value="Mannose-Binding Protein A, subunit A"/>
    <property type="match status" value="1"/>
</dbReference>
<dbReference type="PROSITE" id="PS00615">
    <property type="entry name" value="C_TYPE_LECTIN_1"/>
    <property type="match status" value="1"/>
</dbReference>
<evidence type="ECO:0000256" key="3">
    <source>
        <dbReference type="ARBA" id="ARBA00022729"/>
    </source>
</evidence>
<protein>
    <submittedName>
        <fullName evidence="7">Nattectin</fullName>
    </submittedName>
</protein>
<dbReference type="InterPro" id="IPR051663">
    <property type="entry name" value="CLec_Tetranectin-domain"/>
</dbReference>
<dbReference type="InterPro" id="IPR016187">
    <property type="entry name" value="CTDL_fold"/>
</dbReference>